<gene>
    <name evidence="2" type="ORF">GBAR_LOCUS27457</name>
</gene>
<feature type="region of interest" description="Disordered" evidence="1">
    <location>
        <begin position="58"/>
        <end position="102"/>
    </location>
</feature>
<protein>
    <submittedName>
        <fullName evidence="2">Uncharacterized protein</fullName>
    </submittedName>
</protein>
<dbReference type="AlphaFoldDB" id="A0AA35XEX7"/>
<evidence type="ECO:0000256" key="1">
    <source>
        <dbReference type="SAM" id="MobiDB-lite"/>
    </source>
</evidence>
<reference evidence="2" key="1">
    <citation type="submission" date="2023-03" db="EMBL/GenBank/DDBJ databases">
        <authorList>
            <person name="Steffen K."/>
            <person name="Cardenas P."/>
        </authorList>
    </citation>
    <scope>NUCLEOTIDE SEQUENCE</scope>
</reference>
<evidence type="ECO:0000313" key="3">
    <source>
        <dbReference type="Proteomes" id="UP001174909"/>
    </source>
</evidence>
<feature type="compositionally biased region" description="Basic and acidic residues" evidence="1">
    <location>
        <begin position="58"/>
        <end position="97"/>
    </location>
</feature>
<evidence type="ECO:0000313" key="2">
    <source>
        <dbReference type="EMBL" id="CAI8049886.1"/>
    </source>
</evidence>
<organism evidence="2 3">
    <name type="scientific">Geodia barretti</name>
    <name type="common">Barrett's horny sponge</name>
    <dbReference type="NCBI Taxonomy" id="519541"/>
    <lineage>
        <taxon>Eukaryota</taxon>
        <taxon>Metazoa</taxon>
        <taxon>Porifera</taxon>
        <taxon>Demospongiae</taxon>
        <taxon>Heteroscleromorpha</taxon>
        <taxon>Tetractinellida</taxon>
        <taxon>Astrophorina</taxon>
        <taxon>Geodiidae</taxon>
        <taxon>Geodia</taxon>
    </lineage>
</organism>
<dbReference type="Proteomes" id="UP001174909">
    <property type="component" value="Unassembled WGS sequence"/>
</dbReference>
<sequence length="414" mass="47092">MGLPPPDPGKRTSTECATCPVRVVQVGGREDGKWEKAVLKQMVAEAVPTLCRRLKKCAREKGSSMHEEVDPQEMDIKREETETRAESSRNTDSDTPKTKTSPLQGVIEDVVMELEQLVTQHLTVERLYRDTEQLSLEKKAIYLTDSGGQQAFWDLAPIFLHSPSTIMFVHRLCDKLGEKPLNDLYKEGKMIAPSQRATLTTAEAFQLMCQGLEIDSESKVIVIGTHKDVYYEQHNESIADKNEKFGSYIPENAKLYFDEGMTKVIFEVNAAIPGEEEKEIAMAIRENVVEAAQHHVVPISWYVLQIVLEEVARRLGRQVFTTNECVAVAKELSFEPDETEAALRFFDKLNIFFYKEELLPNVVFTSSQVLLNAVTELLEKRYRLLEAKNTPSKLFKLTDGIWRSFRDQAKITIK</sequence>
<name>A0AA35XEX7_GEOBA</name>
<proteinExistence type="predicted"/>
<feature type="non-terminal residue" evidence="2">
    <location>
        <position position="414"/>
    </location>
</feature>
<accession>A0AA35XEX7</accession>
<dbReference type="EMBL" id="CASHTH010003821">
    <property type="protein sequence ID" value="CAI8049886.1"/>
    <property type="molecule type" value="Genomic_DNA"/>
</dbReference>
<keyword evidence="3" id="KW-1185">Reference proteome</keyword>
<comment type="caution">
    <text evidence="2">The sequence shown here is derived from an EMBL/GenBank/DDBJ whole genome shotgun (WGS) entry which is preliminary data.</text>
</comment>